<keyword evidence="2 4" id="KW-0853">WD repeat</keyword>
<dbReference type="InterPro" id="IPR019775">
    <property type="entry name" value="WD40_repeat_CS"/>
</dbReference>
<dbReference type="InterPro" id="IPR036322">
    <property type="entry name" value="WD40_repeat_dom_sf"/>
</dbReference>
<dbReference type="Pfam" id="PF00400">
    <property type="entry name" value="WD40"/>
    <property type="match status" value="4"/>
</dbReference>
<dbReference type="GO" id="GO:0000462">
    <property type="term" value="P:maturation of SSU-rRNA from tricistronic rRNA transcript (SSU-rRNA, 5.8S rRNA, LSU-rRNA)"/>
    <property type="evidence" value="ECO:0007669"/>
    <property type="project" value="TreeGrafter"/>
</dbReference>
<dbReference type="InterPro" id="IPR015943">
    <property type="entry name" value="WD40/YVTN_repeat-like_dom_sf"/>
</dbReference>
<evidence type="ECO:0000256" key="2">
    <source>
        <dbReference type="ARBA" id="ARBA00022574"/>
    </source>
</evidence>
<dbReference type="FunFam" id="2.130.10.10:FF:001379">
    <property type="entry name" value="Periodic tryptophan protein 2 homolog"/>
    <property type="match status" value="1"/>
</dbReference>
<dbReference type="PROSITE" id="PS00678">
    <property type="entry name" value="WD_REPEATS_1"/>
    <property type="match status" value="1"/>
</dbReference>
<evidence type="ECO:0000313" key="6">
    <source>
        <dbReference type="EMBL" id="CAJ0600192.1"/>
    </source>
</evidence>
<protein>
    <recommendedName>
        <fullName evidence="5">Small-subunit processome Utp12 domain-containing protein</fullName>
    </recommendedName>
</protein>
<evidence type="ECO:0000256" key="3">
    <source>
        <dbReference type="ARBA" id="ARBA00022737"/>
    </source>
</evidence>
<organism evidence="6 7">
    <name type="scientific">Cylicocyclus nassatus</name>
    <name type="common">Nematode worm</name>
    <dbReference type="NCBI Taxonomy" id="53992"/>
    <lineage>
        <taxon>Eukaryota</taxon>
        <taxon>Metazoa</taxon>
        <taxon>Ecdysozoa</taxon>
        <taxon>Nematoda</taxon>
        <taxon>Chromadorea</taxon>
        <taxon>Rhabditida</taxon>
        <taxon>Rhabditina</taxon>
        <taxon>Rhabditomorpha</taxon>
        <taxon>Strongyloidea</taxon>
        <taxon>Strongylidae</taxon>
        <taxon>Cylicocyclus</taxon>
    </lineage>
</organism>
<dbReference type="PANTHER" id="PTHR19858">
    <property type="entry name" value="WD40 REPEAT PROTEIN"/>
    <property type="match status" value="1"/>
</dbReference>
<dbReference type="GO" id="GO:0032040">
    <property type="term" value="C:small-subunit processome"/>
    <property type="evidence" value="ECO:0007669"/>
    <property type="project" value="TreeGrafter"/>
</dbReference>
<evidence type="ECO:0000313" key="7">
    <source>
        <dbReference type="Proteomes" id="UP001176961"/>
    </source>
</evidence>
<keyword evidence="7" id="KW-1185">Reference proteome</keyword>
<reference evidence="6" key="1">
    <citation type="submission" date="2023-07" db="EMBL/GenBank/DDBJ databases">
        <authorList>
            <consortium name="CYATHOMIX"/>
        </authorList>
    </citation>
    <scope>NUCLEOTIDE SEQUENCE</scope>
    <source>
        <strain evidence="6">N/A</strain>
    </source>
</reference>
<feature type="domain" description="Small-subunit processome Utp12" evidence="5">
    <location>
        <begin position="664"/>
        <end position="768"/>
    </location>
</feature>
<sequence length="786" mass="86873">MDLNFRFSNLIGSVYRNGDVIFSPDGYSVISPVGNKVSVFDLKNNVSRTLSFDCMHNITALTMNYNGSHMIVANEGGHVLYINTNTETVIFKFRANRTVRAVQFSPDGNFIAICRDMDLQIQQIAKQSTSMFYPFFLHKTYKLSSDTLNCVDWSSDGCLVVAGGDDHVVRVVGSRDYRNLFIHPLAAHQGSIVTCQFINNNYDLISVCSRGIANVWIASIQPGDLVEGTWTKPEEDIASEDESVTRLHYNKEKRYSLLESSGSGKTGIDVTACRIHVKSNLLVTAFSNGVFVLHEVPSFSLIHNLRVSDMQISTVAVNNTGDWLALGCGKGSAAQLVVWEWQSETYVLKQQAHSQRILAVQYSPDGSLLATGAEDGKIFIWSMENGSLLDVLSGHESNVASISLYGNTLASISWDRTLKMWNIVDSTCETTELAQEGLAVAFSPCGQLIAALTVDSNVTIYHAKDMAFVGTIDARFDLDPGRGQADTITRQNAAQNKSFTCMQFSPDSALLLLGGDSNNFCLYSVPDRMLMKKFTITANRSLDGVVLDVNRRNFTEFGNMALVDDSDSETEPDGKRAIKLPGSKHFDLGERSARPQIAVYALAYCPTGRRFAVCSTEGVGVYSLDAVGVFDPFQLDSQTTPDMVKNAISMCDFSTALMASLRLNDTKLIQQTMENTPMDQVALVVQALPVIYAEKLLKWMADGQVVANSPHVHFYMIWLRHILNIHGMRLKGRTDMAILTGIQQIVAHHTQLITKLADQNKFALRYILAARKRSSKQNVEAMETDS</sequence>
<dbReference type="SMART" id="SM00320">
    <property type="entry name" value="WD40"/>
    <property type="match status" value="11"/>
</dbReference>
<dbReference type="PROSITE" id="PS50294">
    <property type="entry name" value="WD_REPEATS_REGION"/>
    <property type="match status" value="2"/>
</dbReference>
<gene>
    <name evidence="6" type="ORF">CYNAS_LOCUS12175</name>
</gene>
<accession>A0AA36GXY3</accession>
<dbReference type="EMBL" id="CATQJL010000223">
    <property type="protein sequence ID" value="CAJ0600192.1"/>
    <property type="molecule type" value="Genomic_DNA"/>
</dbReference>
<dbReference type="GO" id="GO:0034388">
    <property type="term" value="C:Pwp2p-containing subcomplex of 90S preribosome"/>
    <property type="evidence" value="ECO:0007669"/>
    <property type="project" value="TreeGrafter"/>
</dbReference>
<dbReference type="Proteomes" id="UP001176961">
    <property type="component" value="Unassembled WGS sequence"/>
</dbReference>
<evidence type="ECO:0000259" key="5">
    <source>
        <dbReference type="Pfam" id="PF04003"/>
    </source>
</evidence>
<feature type="repeat" description="WD" evidence="4">
    <location>
        <begin position="350"/>
        <end position="391"/>
    </location>
</feature>
<dbReference type="GO" id="GO:0000028">
    <property type="term" value="P:ribosomal small subunit assembly"/>
    <property type="evidence" value="ECO:0007669"/>
    <property type="project" value="TreeGrafter"/>
</dbReference>
<evidence type="ECO:0000256" key="4">
    <source>
        <dbReference type="PROSITE-ProRule" id="PRU00221"/>
    </source>
</evidence>
<feature type="repeat" description="WD" evidence="4">
    <location>
        <begin position="392"/>
        <end position="431"/>
    </location>
</feature>
<dbReference type="PROSITE" id="PS50082">
    <property type="entry name" value="WD_REPEATS_2"/>
    <property type="match status" value="2"/>
</dbReference>
<dbReference type="SUPFAM" id="SSF50978">
    <property type="entry name" value="WD40 repeat-like"/>
    <property type="match status" value="2"/>
</dbReference>
<comment type="caution">
    <text evidence="6">The sequence shown here is derived from an EMBL/GenBank/DDBJ whole genome shotgun (WGS) entry which is preliminary data.</text>
</comment>
<dbReference type="Pfam" id="PF04003">
    <property type="entry name" value="Utp12"/>
    <property type="match status" value="1"/>
</dbReference>
<dbReference type="PANTHER" id="PTHR19858:SF0">
    <property type="entry name" value="PERIODIC TRYPTOPHAN PROTEIN 2 HOMOLOG"/>
    <property type="match status" value="1"/>
</dbReference>
<dbReference type="Gene3D" id="2.130.10.10">
    <property type="entry name" value="YVTN repeat-like/Quinoprotein amine dehydrogenase"/>
    <property type="match status" value="3"/>
</dbReference>
<dbReference type="InterPro" id="IPR001680">
    <property type="entry name" value="WD40_rpt"/>
</dbReference>
<dbReference type="InterPro" id="IPR027145">
    <property type="entry name" value="PWP2"/>
</dbReference>
<dbReference type="InterPro" id="IPR007148">
    <property type="entry name" value="SSU_processome_Utp12"/>
</dbReference>
<proteinExistence type="inferred from homology"/>
<comment type="similarity">
    <text evidence="1">Belongs to the WD repeat PWP2 family.</text>
</comment>
<evidence type="ECO:0000256" key="1">
    <source>
        <dbReference type="ARBA" id="ARBA00010226"/>
    </source>
</evidence>
<name>A0AA36GXY3_CYLNA</name>
<dbReference type="AlphaFoldDB" id="A0AA36GXY3"/>
<keyword evidence="3" id="KW-0677">Repeat</keyword>